<reference evidence="11" key="2">
    <citation type="journal article" date="2018" name="DNA Res.">
        <title>Comparative genome and transcriptome analyses reveal adaptations to opportunistic infections in woody plant degrading pathogens of Botryosphaeriaceae.</title>
        <authorList>
            <person name="Yan J.Y."/>
            <person name="Zhao W.S."/>
            <person name="Chen Z."/>
            <person name="Xing Q.K."/>
            <person name="Zhang W."/>
            <person name="Chethana K.W.T."/>
            <person name="Xue M.F."/>
            <person name="Xu J.P."/>
            <person name="Phillips A.J.L."/>
            <person name="Wang Y."/>
            <person name="Liu J.H."/>
            <person name="Liu M."/>
            <person name="Zhou Y."/>
            <person name="Jayawardena R.S."/>
            <person name="Manawasinghe I.S."/>
            <person name="Huang J.B."/>
            <person name="Qiao G.H."/>
            <person name="Fu C.Y."/>
            <person name="Guo F.F."/>
            <person name="Dissanayake A.J."/>
            <person name="Peng Y.L."/>
            <person name="Hyde K.D."/>
            <person name="Li X.H."/>
        </authorList>
    </citation>
    <scope>NUCLEOTIDE SEQUENCE</scope>
    <source>
        <strain evidence="11">CSS-01s</strain>
    </source>
</reference>
<reference evidence="11" key="1">
    <citation type="submission" date="2016-08" db="EMBL/GenBank/DDBJ databases">
        <authorList>
            <person name="Yan J."/>
        </authorList>
    </citation>
    <scope>NUCLEOTIDE SEQUENCE</scope>
    <source>
        <strain evidence="11">CSS-01s</strain>
    </source>
</reference>
<name>A0A8H7IQ93_9PEZI</name>
<feature type="compositionally biased region" description="Basic residues" evidence="9">
    <location>
        <begin position="235"/>
        <end position="247"/>
    </location>
</feature>
<feature type="transmembrane region" description="Helical" evidence="10">
    <location>
        <begin position="528"/>
        <end position="548"/>
    </location>
</feature>
<dbReference type="Pfam" id="PF02537">
    <property type="entry name" value="CRCB"/>
    <property type="match status" value="2"/>
</dbReference>
<comment type="subcellular location">
    <subcellularLocation>
        <location evidence="2">Cell membrane</location>
        <topology evidence="2">Multi-pass membrane protein</topology>
    </subcellularLocation>
</comment>
<dbReference type="PANTHER" id="PTHR28259:SF1">
    <property type="entry name" value="FLUORIDE EXPORT PROTEIN 1-RELATED"/>
    <property type="match status" value="1"/>
</dbReference>
<evidence type="ECO:0000313" key="12">
    <source>
        <dbReference type="Proteomes" id="UP000627934"/>
    </source>
</evidence>
<comment type="function">
    <text evidence="1">Fluoride channel required for the rapid expulsion of cytoplasmic fluoride.</text>
</comment>
<dbReference type="InterPro" id="IPR003691">
    <property type="entry name" value="FluC"/>
</dbReference>
<feature type="compositionally biased region" description="Low complexity" evidence="9">
    <location>
        <begin position="250"/>
        <end position="259"/>
    </location>
</feature>
<protein>
    <submittedName>
        <fullName evidence="11">Camphor resistance CrcB protein</fullName>
    </submittedName>
</protein>
<evidence type="ECO:0000256" key="6">
    <source>
        <dbReference type="ARBA" id="ARBA00023136"/>
    </source>
</evidence>
<organism evidence="11 12">
    <name type="scientific">Lasiodiplodia theobromae</name>
    <dbReference type="NCBI Taxonomy" id="45133"/>
    <lineage>
        <taxon>Eukaryota</taxon>
        <taxon>Fungi</taxon>
        <taxon>Dikarya</taxon>
        <taxon>Ascomycota</taxon>
        <taxon>Pezizomycotina</taxon>
        <taxon>Dothideomycetes</taxon>
        <taxon>Dothideomycetes incertae sedis</taxon>
        <taxon>Botryosphaeriales</taxon>
        <taxon>Botryosphaeriaceae</taxon>
        <taxon>Lasiodiplodia</taxon>
    </lineage>
</organism>
<feature type="transmembrane region" description="Helical" evidence="10">
    <location>
        <begin position="560"/>
        <end position="579"/>
    </location>
</feature>
<evidence type="ECO:0000256" key="5">
    <source>
        <dbReference type="ARBA" id="ARBA00022989"/>
    </source>
</evidence>
<comment type="caution">
    <text evidence="11">The sequence shown here is derived from an EMBL/GenBank/DDBJ whole genome shotgun (WGS) entry which is preliminary data.</text>
</comment>
<sequence length="676" mass="73553">MEESSAAAIARGPHRRRSSYFDEQRASLRSSHSQSRPNSPLGTDNRDRNVSAADAGVVGTAHSSLTVTPLQAAAARRDAGSDADTRRMKHRRDASDTTQRSKHYRGTSDVTQISEHSKQSRHRSNIGDKSPRSKNSRQSHQTTPEKPPKTPKRSYVDEYALPAEYDNLNDAAAPSPVVSGGRQRRIWQSASLEEQFGQPSSARNNGDDAFENEQDLSELSALPPVVPRSRDRTPKSRSSRASRRRKESHTGSYGSSSTGKNPRPTTTSTAVQPPRRASRFATQLYTISYLIFFAILGTLARLGVQWLTFYPGAPVIFSELWANVGGTLIMGFLAEDRNLFREEWGTPAFFPATKSRGGDEEMAKLLSEAKFAHGRVKKTIPLYIGLATGFCGSFTSFSSFIRDVFLALSNDLPAPFNHPYPSGATRPGHGTTVSRNGGYSFMAIIAVIATTVGLCLSAYTFGAHLALALEPVTPTLPFRFTRRFLDRAVVAIAWLAWLGAIFMTIWPPDRPGGPQASSSSSSWDDETWRGQALFACVFAPLGCLLRFYASIKLNGLIPSFPLGTFAVNIFGTAVLGMAFDLQHVPLDNYSSRAASMVGGGRLGCQVLEGVMDGFCGCLTTVSTWIAELTSLGRLRNAYFYGLTSVAVGLALLVVVMGSVRWTIGFDAVACATTRWS</sequence>
<evidence type="ECO:0000256" key="4">
    <source>
        <dbReference type="ARBA" id="ARBA00022692"/>
    </source>
</evidence>
<feature type="transmembrane region" description="Helical" evidence="10">
    <location>
        <begin position="637"/>
        <end position="655"/>
    </location>
</feature>
<feature type="region of interest" description="Disordered" evidence="9">
    <location>
        <begin position="1"/>
        <end position="274"/>
    </location>
</feature>
<evidence type="ECO:0000313" key="11">
    <source>
        <dbReference type="EMBL" id="KAF9629530.1"/>
    </source>
</evidence>
<feature type="transmembrane region" description="Helical" evidence="10">
    <location>
        <begin position="488"/>
        <end position="508"/>
    </location>
</feature>
<keyword evidence="4 10" id="KW-0812">Transmembrane</keyword>
<feature type="transmembrane region" description="Helical" evidence="10">
    <location>
        <begin position="380"/>
        <end position="401"/>
    </location>
</feature>
<comment type="similarity">
    <text evidence="7">Belongs to the fluoride channel Fluc/FEX (TC 1.A.43) family.</text>
</comment>
<feature type="transmembrane region" description="Helical" evidence="10">
    <location>
        <begin position="441"/>
        <end position="467"/>
    </location>
</feature>
<dbReference type="EMBL" id="MDYX01000024">
    <property type="protein sequence ID" value="KAF9629530.1"/>
    <property type="molecule type" value="Genomic_DNA"/>
</dbReference>
<comment type="catalytic activity">
    <reaction evidence="8">
        <text>fluoride(in) = fluoride(out)</text>
        <dbReference type="Rhea" id="RHEA:76159"/>
        <dbReference type="ChEBI" id="CHEBI:17051"/>
    </reaction>
    <physiologicalReaction direction="left-to-right" evidence="8">
        <dbReference type="Rhea" id="RHEA:76160"/>
    </physiologicalReaction>
</comment>
<feature type="compositionally biased region" description="Polar residues" evidence="9">
    <location>
        <begin position="27"/>
        <end position="42"/>
    </location>
</feature>
<feature type="compositionally biased region" description="Basic and acidic residues" evidence="9">
    <location>
        <begin position="75"/>
        <end position="86"/>
    </location>
</feature>
<evidence type="ECO:0000256" key="2">
    <source>
        <dbReference type="ARBA" id="ARBA00004651"/>
    </source>
</evidence>
<keyword evidence="5 10" id="KW-1133">Transmembrane helix</keyword>
<dbReference type="GO" id="GO:1903425">
    <property type="term" value="F:fluoride transmembrane transporter activity"/>
    <property type="evidence" value="ECO:0007669"/>
    <property type="project" value="TreeGrafter"/>
</dbReference>
<proteinExistence type="inferred from homology"/>
<evidence type="ECO:0000256" key="7">
    <source>
        <dbReference type="ARBA" id="ARBA00035120"/>
    </source>
</evidence>
<dbReference type="Proteomes" id="UP000627934">
    <property type="component" value="Unassembled WGS sequence"/>
</dbReference>
<keyword evidence="6 10" id="KW-0472">Membrane</keyword>
<evidence type="ECO:0000256" key="10">
    <source>
        <dbReference type="SAM" id="Phobius"/>
    </source>
</evidence>
<feature type="transmembrane region" description="Helical" evidence="10">
    <location>
        <begin position="316"/>
        <end position="334"/>
    </location>
</feature>
<feature type="compositionally biased region" description="Polar residues" evidence="9">
    <location>
        <begin position="186"/>
        <end position="204"/>
    </location>
</feature>
<feature type="transmembrane region" description="Helical" evidence="10">
    <location>
        <begin position="284"/>
        <end position="304"/>
    </location>
</feature>
<dbReference type="GO" id="GO:0005886">
    <property type="term" value="C:plasma membrane"/>
    <property type="evidence" value="ECO:0007669"/>
    <property type="project" value="UniProtKB-SubCell"/>
</dbReference>
<evidence type="ECO:0000256" key="9">
    <source>
        <dbReference type="SAM" id="MobiDB-lite"/>
    </source>
</evidence>
<dbReference type="AlphaFoldDB" id="A0A8H7IQ93"/>
<gene>
    <name evidence="11" type="ORF">BFW01_g10733</name>
</gene>
<dbReference type="PANTHER" id="PTHR28259">
    <property type="entry name" value="FLUORIDE EXPORT PROTEIN 1-RELATED"/>
    <property type="match status" value="1"/>
</dbReference>
<evidence type="ECO:0000256" key="3">
    <source>
        <dbReference type="ARBA" id="ARBA00022475"/>
    </source>
</evidence>
<evidence type="ECO:0000256" key="1">
    <source>
        <dbReference type="ARBA" id="ARBA00002598"/>
    </source>
</evidence>
<accession>A0A8H7IQ93</accession>
<keyword evidence="3" id="KW-1003">Cell membrane</keyword>
<evidence type="ECO:0000256" key="8">
    <source>
        <dbReference type="ARBA" id="ARBA00035585"/>
    </source>
</evidence>